<comment type="caution">
    <text evidence="1">The sequence shown here is derived from an EMBL/GenBank/DDBJ whole genome shotgun (WGS) entry which is preliminary data.</text>
</comment>
<evidence type="ECO:0000313" key="2">
    <source>
        <dbReference type="Proteomes" id="UP000265618"/>
    </source>
</evidence>
<proteinExistence type="predicted"/>
<dbReference type="EMBL" id="BDIP01006540">
    <property type="protein sequence ID" value="GIQ90701.1"/>
    <property type="molecule type" value="Genomic_DNA"/>
</dbReference>
<evidence type="ECO:0000313" key="1">
    <source>
        <dbReference type="EMBL" id="GIQ90701.1"/>
    </source>
</evidence>
<accession>A0A9K3GQC9</accession>
<feature type="non-terminal residue" evidence="1">
    <location>
        <position position="118"/>
    </location>
</feature>
<protein>
    <submittedName>
        <fullName evidence="1">Uncharacterized protein</fullName>
    </submittedName>
</protein>
<keyword evidence="2" id="KW-1185">Reference proteome</keyword>
<gene>
    <name evidence="1" type="ORF">KIPB_013591</name>
</gene>
<name>A0A9K3GQC9_9EUKA</name>
<reference evidence="1 2" key="1">
    <citation type="journal article" date="2018" name="PLoS ONE">
        <title>The draft genome of Kipferlia bialata reveals reductive genome evolution in fornicate parasites.</title>
        <authorList>
            <person name="Tanifuji G."/>
            <person name="Takabayashi S."/>
            <person name="Kume K."/>
            <person name="Takagi M."/>
            <person name="Nakayama T."/>
            <person name="Kamikawa R."/>
            <person name="Inagaki Y."/>
            <person name="Hashimoto T."/>
        </authorList>
    </citation>
    <scope>NUCLEOTIDE SEQUENCE [LARGE SCALE GENOMIC DNA]</scope>
    <source>
        <strain evidence="1">NY0173</strain>
    </source>
</reference>
<dbReference type="AlphaFoldDB" id="A0A9K3GQC9"/>
<feature type="non-terminal residue" evidence="1">
    <location>
        <position position="1"/>
    </location>
</feature>
<dbReference type="Proteomes" id="UP000265618">
    <property type="component" value="Unassembled WGS sequence"/>
</dbReference>
<organism evidence="1 2">
    <name type="scientific">Kipferlia bialata</name>
    <dbReference type="NCBI Taxonomy" id="797122"/>
    <lineage>
        <taxon>Eukaryota</taxon>
        <taxon>Metamonada</taxon>
        <taxon>Carpediemonas-like organisms</taxon>
        <taxon>Kipferlia</taxon>
    </lineage>
</organism>
<sequence>AGKTVRCAHPTSDGACQCALNVSTKDGYQVTTFRTRTEVTTRTLRNKETGILEVDPSTGMYRTEKTKAKVSCNTHHPLCVIKPLEELSPVGVPSLYPDMTNTIRKWYLRPVCMHSGTE</sequence>